<dbReference type="Proteomes" id="UP000243859">
    <property type="component" value="Unassembled WGS sequence"/>
</dbReference>
<proteinExistence type="predicted"/>
<dbReference type="AlphaFoldDB" id="A0A2T5BPR9"/>
<protein>
    <submittedName>
        <fullName evidence="2">Uncharacterized protein</fullName>
    </submittedName>
</protein>
<organism evidence="2 3">
    <name type="scientific">Rhodovulum imhoffii</name>
    <dbReference type="NCBI Taxonomy" id="365340"/>
    <lineage>
        <taxon>Bacteria</taxon>
        <taxon>Pseudomonadati</taxon>
        <taxon>Pseudomonadota</taxon>
        <taxon>Alphaproteobacteria</taxon>
        <taxon>Rhodobacterales</taxon>
        <taxon>Paracoccaceae</taxon>
        <taxon>Rhodovulum</taxon>
    </lineage>
</organism>
<name>A0A2T5BPR9_9RHOB</name>
<evidence type="ECO:0000313" key="3">
    <source>
        <dbReference type="Proteomes" id="UP000243859"/>
    </source>
</evidence>
<gene>
    <name evidence="2" type="ORF">C8N32_11826</name>
</gene>
<dbReference type="RefSeq" id="WP_107893267.1">
    <property type="nucleotide sequence ID" value="NZ_NHSI01000038.1"/>
</dbReference>
<comment type="caution">
    <text evidence="2">The sequence shown here is derived from an EMBL/GenBank/DDBJ whole genome shotgun (WGS) entry which is preliminary data.</text>
</comment>
<accession>A0A2T5BPR9</accession>
<keyword evidence="3" id="KW-1185">Reference proteome</keyword>
<feature type="compositionally biased region" description="Basic and acidic residues" evidence="1">
    <location>
        <begin position="93"/>
        <end position="105"/>
    </location>
</feature>
<reference evidence="2 3" key="1">
    <citation type="submission" date="2018-04" db="EMBL/GenBank/DDBJ databases">
        <title>Genomic Encyclopedia of Archaeal and Bacterial Type Strains, Phase II (KMG-II): from individual species to whole genera.</title>
        <authorList>
            <person name="Goeker M."/>
        </authorList>
    </citation>
    <scope>NUCLEOTIDE SEQUENCE [LARGE SCALE GENOMIC DNA]</scope>
    <source>
        <strain evidence="2 3">DSM 18064</strain>
    </source>
</reference>
<evidence type="ECO:0000256" key="1">
    <source>
        <dbReference type="SAM" id="MobiDB-lite"/>
    </source>
</evidence>
<evidence type="ECO:0000313" key="2">
    <source>
        <dbReference type="EMBL" id="PTN01024.1"/>
    </source>
</evidence>
<feature type="region of interest" description="Disordered" evidence="1">
    <location>
        <begin position="74"/>
        <end position="105"/>
    </location>
</feature>
<dbReference type="EMBL" id="QAAA01000018">
    <property type="protein sequence ID" value="PTN01024.1"/>
    <property type="molecule type" value="Genomic_DNA"/>
</dbReference>
<sequence>MARIPGRSCIVGAVRGMGGALSDEGADICLAGPDGAKTGEVARPGRGGFGAGAARTACAIVDPTRGDRMRARIGQAVPGRQATKTDNAGMNKPRHEQTDEFTWHG</sequence>